<dbReference type="AlphaFoldDB" id="A0A4R0QX09"/>
<organism evidence="2 3">
    <name type="scientific">Alloscardovia theropitheci</name>
    <dbReference type="NCBI Taxonomy" id="2496842"/>
    <lineage>
        <taxon>Bacteria</taxon>
        <taxon>Bacillati</taxon>
        <taxon>Actinomycetota</taxon>
        <taxon>Actinomycetes</taxon>
        <taxon>Bifidobacteriales</taxon>
        <taxon>Bifidobacteriaceae</taxon>
        <taxon>Alloscardovia</taxon>
    </lineage>
</organism>
<reference evidence="2 3" key="1">
    <citation type="submission" date="2018-12" db="EMBL/GenBank/DDBJ databases">
        <title>Alloscrdovia theropitheci sp. nov: a novel taxon from the feces of the bleeding-herat monkey (Theropithecus geleda).</title>
        <authorList>
            <person name="Modesto M."/>
        </authorList>
    </citation>
    <scope>NUCLEOTIDE SEQUENCE [LARGE SCALE GENOMIC DNA]</scope>
    <source>
        <strain evidence="2 3">GLDI4/2</strain>
    </source>
</reference>
<evidence type="ECO:0000313" key="2">
    <source>
        <dbReference type="EMBL" id="TCD55027.1"/>
    </source>
</evidence>
<keyword evidence="3" id="KW-1185">Reference proteome</keyword>
<evidence type="ECO:0000256" key="1">
    <source>
        <dbReference type="SAM" id="MobiDB-lite"/>
    </source>
</evidence>
<protein>
    <submittedName>
        <fullName evidence="2">Uncharacterized protein</fullName>
    </submittedName>
</protein>
<accession>A0A4R0QX09</accession>
<feature type="compositionally biased region" description="Polar residues" evidence="1">
    <location>
        <begin position="233"/>
        <end position="252"/>
    </location>
</feature>
<comment type="caution">
    <text evidence="2">The sequence shown here is derived from an EMBL/GenBank/DDBJ whole genome shotgun (WGS) entry which is preliminary data.</text>
</comment>
<dbReference type="OrthoDB" id="5353153at2"/>
<feature type="region of interest" description="Disordered" evidence="1">
    <location>
        <begin position="232"/>
        <end position="264"/>
    </location>
</feature>
<dbReference type="RefSeq" id="WP_131282877.1">
    <property type="nucleotide sequence ID" value="NZ_RXLP01000001.1"/>
</dbReference>
<evidence type="ECO:0000313" key="3">
    <source>
        <dbReference type="Proteomes" id="UP000291289"/>
    </source>
</evidence>
<sequence>MGFDMSYHIVGVDQMDKWFFLPMYALINGDDSLMKSVSASQGDDFFSEKYEDVMREIAQQNTPINKVNTEDVLYGLAVTTGFFSRYHYIRGGIFSDLVIQHPDMKRYITLWSEIIPTWLPAPETDLLDGNYATGVYIGPSQVKQLLQDCQSDTSIRSIIHDDFGNDNFNIFLTALQEAAERESGLIEAAEVIEPNPFDLNSSVCYSDIRFCDPQGAIIYQNVAMEQISHIKGLQSQDGQADNSTESSTTKSSMADADGTDTGKKQGFISKLFTRIRKK</sequence>
<gene>
    <name evidence="2" type="ORF">EJ419_00020</name>
</gene>
<proteinExistence type="predicted"/>
<dbReference type="EMBL" id="RXLP01000001">
    <property type="protein sequence ID" value="TCD55027.1"/>
    <property type="molecule type" value="Genomic_DNA"/>
</dbReference>
<dbReference type="Proteomes" id="UP000291289">
    <property type="component" value="Unassembled WGS sequence"/>
</dbReference>
<name>A0A4R0QX09_9BIFI</name>